<dbReference type="GeneTree" id="ENSGT00710000106813"/>
<feature type="compositionally biased region" description="Low complexity" evidence="10">
    <location>
        <begin position="227"/>
        <end position="237"/>
    </location>
</feature>
<evidence type="ECO:0000259" key="13">
    <source>
        <dbReference type="PROSITE" id="PS50024"/>
    </source>
</evidence>
<dbReference type="Pfam" id="PF01390">
    <property type="entry name" value="SEA"/>
    <property type="match status" value="1"/>
</dbReference>
<dbReference type="Ensembl" id="ENSGACT00000043243.1">
    <property type="protein sequence ID" value="ENSGACP00000047166.1"/>
    <property type="gene ID" value="ENSGACG00000006864.2"/>
</dbReference>
<dbReference type="InterPro" id="IPR036364">
    <property type="entry name" value="SEA_dom_sf"/>
</dbReference>
<evidence type="ECO:0000256" key="3">
    <source>
        <dbReference type="ARBA" id="ARBA00022536"/>
    </source>
</evidence>
<feature type="region of interest" description="Disordered" evidence="10">
    <location>
        <begin position="597"/>
        <end position="731"/>
    </location>
</feature>
<sequence>MAQEMKPFFVLWVVVAFFATQSGTTDATSSTGEQTASADLTPVKATKTGAAFTTIEPKTAGAETTTVESVTTGSVITTVEPVTTGAGVSTVDPVTPGAAVTTAESVTTGAATATVEPGTTSAAITTVEPGTTGAVITTLEPGTTSAATATVESVTTGAAITTVEPGITSAATTTVEPVTTGAAITTVEPVTTGVATTAVQPVTTDVATTTLEPVPTGAATTILATLTTANPDGSSTTPKPPTDTPTTKPSDSTTTANPDGSPTTPKPPTDPPTTKPTDSTTTANPDGSPTTPKPPTDPPTTKPTDSTTTANPDGSPTTPKPPTDPPTTKPLEPCDGNPCSDGSTCEPRHNQTFECLCLAGDSYDTESKSCQSAKVFPGQLTLPGLEYNIKMADKTSQEFKKASLDINKEITMVFKDDTSFSGSTVVEISKASPVQSKVWSMSARASGTVNATVEIIFKKGAEIKETDVLKQMKAAVDCADCLLKGAQFKNEPLCALNPCDNTTKCEPQDGDFTCTCLEQFIKTDFGKRLCIACPSGKKAKDSKECVDCPFGYSGFNCGETWKLSLVIAGTVLGGLLLIALILLPVLVHKYSKKVSKNEKSGDMEPYARLPPTKQSMANGGSAQSQHAPYSGPANRMSGFPSAGAPRIPRATATNSWEKRANMEMTPSSRGQNLFPAGGNSRLYDDHGDMNPVAQSRPQSNPYTQNQPRANLYGQSQGHSNPYYMHDNGKRF</sequence>
<feature type="region of interest" description="Disordered" evidence="10">
    <location>
        <begin position="227"/>
        <end position="345"/>
    </location>
</feature>
<feature type="domain" description="EGF-like" evidence="14">
    <location>
        <begin position="330"/>
        <end position="371"/>
    </location>
</feature>
<evidence type="ECO:0000256" key="4">
    <source>
        <dbReference type="ARBA" id="ARBA00022729"/>
    </source>
</evidence>
<evidence type="ECO:0000313" key="15">
    <source>
        <dbReference type="Ensembl" id="ENSGACP00000047166.1"/>
    </source>
</evidence>
<feature type="compositionally biased region" description="Low complexity" evidence="10">
    <location>
        <begin position="244"/>
        <end position="255"/>
    </location>
</feature>
<dbReference type="CDD" id="cd00053">
    <property type="entry name" value="EGF"/>
    <property type="match status" value="1"/>
</dbReference>
<feature type="compositionally biased region" description="Polar residues" evidence="10">
    <location>
        <begin position="612"/>
        <end position="627"/>
    </location>
</feature>
<feature type="compositionally biased region" description="Pro residues" evidence="10">
    <location>
        <begin position="318"/>
        <end position="328"/>
    </location>
</feature>
<feature type="transmembrane region" description="Helical" evidence="11">
    <location>
        <begin position="563"/>
        <end position="587"/>
    </location>
</feature>
<keyword evidence="16" id="KW-1185">Reference proteome</keyword>
<reference evidence="15" key="2">
    <citation type="submission" date="2025-08" db="UniProtKB">
        <authorList>
            <consortium name="Ensembl"/>
        </authorList>
    </citation>
    <scope>IDENTIFICATION</scope>
</reference>
<feature type="compositionally biased region" description="Pro residues" evidence="10">
    <location>
        <begin position="264"/>
        <end position="274"/>
    </location>
</feature>
<dbReference type="PRINTS" id="PR01217">
    <property type="entry name" value="PRICHEXTENSN"/>
</dbReference>
<comment type="subcellular location">
    <subcellularLocation>
        <location evidence="1">Cell membrane</location>
    </subcellularLocation>
</comment>
<evidence type="ECO:0000313" key="16">
    <source>
        <dbReference type="Proteomes" id="UP000007635"/>
    </source>
</evidence>
<comment type="caution">
    <text evidence="9">Lacks conserved residue(s) required for the propagation of feature annotation.</text>
</comment>
<keyword evidence="5" id="KW-0677">Repeat</keyword>
<evidence type="ECO:0000256" key="7">
    <source>
        <dbReference type="ARBA" id="ARBA00023157"/>
    </source>
</evidence>
<evidence type="ECO:0000256" key="12">
    <source>
        <dbReference type="SAM" id="SignalP"/>
    </source>
</evidence>
<evidence type="ECO:0000256" key="2">
    <source>
        <dbReference type="ARBA" id="ARBA00022475"/>
    </source>
</evidence>
<feature type="signal peptide" evidence="12">
    <location>
        <begin position="1"/>
        <end position="27"/>
    </location>
</feature>
<feature type="compositionally biased region" description="Polar residues" evidence="10">
    <location>
        <begin position="692"/>
        <end position="719"/>
    </location>
</feature>
<accession>A0AAQ4Q7C7</accession>
<protein>
    <submittedName>
        <fullName evidence="15">Uncharacterized protein</fullName>
    </submittedName>
</protein>
<evidence type="ECO:0000256" key="11">
    <source>
        <dbReference type="SAM" id="Phobius"/>
    </source>
</evidence>
<evidence type="ECO:0000256" key="9">
    <source>
        <dbReference type="PROSITE-ProRule" id="PRU00076"/>
    </source>
</evidence>
<evidence type="ECO:0000256" key="5">
    <source>
        <dbReference type="ARBA" id="ARBA00022737"/>
    </source>
</evidence>
<dbReference type="PANTHER" id="PTHR24037:SF10">
    <property type="entry name" value="MUCIN-13"/>
    <property type="match status" value="1"/>
</dbReference>
<dbReference type="SMART" id="SM00181">
    <property type="entry name" value="EGF"/>
    <property type="match status" value="2"/>
</dbReference>
<feature type="domain" description="EGF-like" evidence="14">
    <location>
        <begin position="490"/>
        <end position="526"/>
    </location>
</feature>
<organism evidence="15 16">
    <name type="scientific">Gasterosteus aculeatus aculeatus</name>
    <name type="common">three-spined stickleback</name>
    <dbReference type="NCBI Taxonomy" id="481459"/>
    <lineage>
        <taxon>Eukaryota</taxon>
        <taxon>Metazoa</taxon>
        <taxon>Chordata</taxon>
        <taxon>Craniata</taxon>
        <taxon>Vertebrata</taxon>
        <taxon>Euteleostomi</taxon>
        <taxon>Actinopterygii</taxon>
        <taxon>Neopterygii</taxon>
        <taxon>Teleostei</taxon>
        <taxon>Neoteleostei</taxon>
        <taxon>Acanthomorphata</taxon>
        <taxon>Eupercaria</taxon>
        <taxon>Perciformes</taxon>
        <taxon>Cottioidei</taxon>
        <taxon>Gasterosteales</taxon>
        <taxon>Gasterosteidae</taxon>
        <taxon>Gasterosteus</taxon>
    </lineage>
</organism>
<keyword evidence="4 12" id="KW-0732">Signal</keyword>
<dbReference type="PANTHER" id="PTHR24037">
    <property type="entry name" value="HEART DEVELOPMENT PROTEIN WITH EGF-LIKE DOMAINS 1"/>
    <property type="match status" value="1"/>
</dbReference>
<keyword evidence="3 9" id="KW-0245">EGF-like domain</keyword>
<feature type="chain" id="PRO_5043044872" evidence="12">
    <location>
        <begin position="28"/>
        <end position="731"/>
    </location>
</feature>
<feature type="compositionally biased region" description="Pro residues" evidence="10">
    <location>
        <begin position="291"/>
        <end position="301"/>
    </location>
</feature>
<feature type="domain" description="SEA" evidence="13">
    <location>
        <begin position="372"/>
        <end position="500"/>
    </location>
</feature>
<reference evidence="15 16" key="1">
    <citation type="journal article" date="2021" name="G3 (Bethesda)">
        <title>Improved contiguity of the threespine stickleback genome using long-read sequencing.</title>
        <authorList>
            <person name="Nath S."/>
            <person name="Shaw D.E."/>
            <person name="White M.A."/>
        </authorList>
    </citation>
    <scope>NUCLEOTIDE SEQUENCE [LARGE SCALE GENOMIC DNA]</scope>
    <source>
        <strain evidence="15 16">Lake Benthic</strain>
    </source>
</reference>
<keyword evidence="6 11" id="KW-0472">Membrane</keyword>
<dbReference type="InterPro" id="IPR000082">
    <property type="entry name" value="SEA_dom"/>
</dbReference>
<keyword evidence="11" id="KW-0812">Transmembrane</keyword>
<dbReference type="InterPro" id="IPR000742">
    <property type="entry name" value="EGF"/>
</dbReference>
<evidence type="ECO:0000256" key="1">
    <source>
        <dbReference type="ARBA" id="ARBA00004236"/>
    </source>
</evidence>
<keyword evidence="7" id="KW-1015">Disulfide bond</keyword>
<dbReference type="GO" id="GO:0005886">
    <property type="term" value="C:plasma membrane"/>
    <property type="evidence" value="ECO:0007669"/>
    <property type="project" value="UniProtKB-SubCell"/>
</dbReference>
<evidence type="ECO:0000259" key="14">
    <source>
        <dbReference type="PROSITE" id="PS50026"/>
    </source>
</evidence>
<name>A0AAQ4Q7C7_GASAC</name>
<dbReference type="Gene3D" id="3.30.70.960">
    <property type="entry name" value="SEA domain"/>
    <property type="match status" value="1"/>
</dbReference>
<dbReference type="SUPFAM" id="SSF82671">
    <property type="entry name" value="SEA domain"/>
    <property type="match status" value="1"/>
</dbReference>
<evidence type="ECO:0000256" key="6">
    <source>
        <dbReference type="ARBA" id="ARBA00023136"/>
    </source>
</evidence>
<evidence type="ECO:0000256" key="10">
    <source>
        <dbReference type="SAM" id="MobiDB-lite"/>
    </source>
</evidence>
<keyword evidence="2" id="KW-1003">Cell membrane</keyword>
<dbReference type="Proteomes" id="UP000007635">
    <property type="component" value="Chromosome V"/>
</dbReference>
<keyword evidence="11" id="KW-1133">Transmembrane helix</keyword>
<dbReference type="PROSITE" id="PS50026">
    <property type="entry name" value="EGF_3"/>
    <property type="match status" value="2"/>
</dbReference>
<evidence type="ECO:0000256" key="8">
    <source>
        <dbReference type="ARBA" id="ARBA00023180"/>
    </source>
</evidence>
<keyword evidence="8" id="KW-0325">Glycoprotein</keyword>
<dbReference type="PROSITE" id="PS50024">
    <property type="entry name" value="SEA"/>
    <property type="match status" value="1"/>
</dbReference>
<reference evidence="15" key="3">
    <citation type="submission" date="2025-09" db="UniProtKB">
        <authorList>
            <consortium name="Ensembl"/>
        </authorList>
    </citation>
    <scope>IDENTIFICATION</scope>
</reference>
<dbReference type="AlphaFoldDB" id="A0AAQ4Q7C7"/>
<proteinExistence type="predicted"/>